<evidence type="ECO:0008006" key="3">
    <source>
        <dbReference type="Google" id="ProtNLM"/>
    </source>
</evidence>
<reference evidence="1 2" key="1">
    <citation type="submission" date="2014-04" db="EMBL/GenBank/DDBJ databases">
        <authorList>
            <consortium name="DOE Joint Genome Institute"/>
            <person name="Kuo A."/>
            <person name="Girlanda M."/>
            <person name="Perotto S."/>
            <person name="Kohler A."/>
            <person name="Nagy L.G."/>
            <person name="Floudas D."/>
            <person name="Copeland A."/>
            <person name="Barry K.W."/>
            <person name="Cichocki N."/>
            <person name="Veneault-Fourrey C."/>
            <person name="LaButti K."/>
            <person name="Lindquist E.A."/>
            <person name="Lipzen A."/>
            <person name="Lundell T."/>
            <person name="Morin E."/>
            <person name="Murat C."/>
            <person name="Sun H."/>
            <person name="Tunlid A."/>
            <person name="Henrissat B."/>
            <person name="Grigoriev I.V."/>
            <person name="Hibbett D.S."/>
            <person name="Martin F."/>
            <person name="Nordberg H.P."/>
            <person name="Cantor M.N."/>
            <person name="Hua S.X."/>
        </authorList>
    </citation>
    <scope>NUCLEOTIDE SEQUENCE [LARGE SCALE GENOMIC DNA]</scope>
    <source>
        <strain evidence="1 2">MUT 4182</strain>
    </source>
</reference>
<dbReference type="Gene3D" id="3.30.160.20">
    <property type="match status" value="1"/>
</dbReference>
<dbReference type="AlphaFoldDB" id="A0A0C3KUE3"/>
<dbReference type="EMBL" id="KN823048">
    <property type="protein sequence ID" value="KIO25123.1"/>
    <property type="molecule type" value="Genomic_DNA"/>
</dbReference>
<dbReference type="Proteomes" id="UP000054248">
    <property type="component" value="Unassembled WGS sequence"/>
</dbReference>
<protein>
    <recommendedName>
        <fullName evidence="3">DRBM domain-containing protein</fullName>
    </recommendedName>
</protein>
<reference evidence="2" key="2">
    <citation type="submission" date="2015-01" db="EMBL/GenBank/DDBJ databases">
        <title>Evolutionary Origins and Diversification of the Mycorrhizal Mutualists.</title>
        <authorList>
            <consortium name="DOE Joint Genome Institute"/>
            <consortium name="Mycorrhizal Genomics Consortium"/>
            <person name="Kohler A."/>
            <person name="Kuo A."/>
            <person name="Nagy L.G."/>
            <person name="Floudas D."/>
            <person name="Copeland A."/>
            <person name="Barry K.W."/>
            <person name="Cichocki N."/>
            <person name="Veneault-Fourrey C."/>
            <person name="LaButti K."/>
            <person name="Lindquist E.A."/>
            <person name="Lipzen A."/>
            <person name="Lundell T."/>
            <person name="Morin E."/>
            <person name="Murat C."/>
            <person name="Riley R."/>
            <person name="Ohm R."/>
            <person name="Sun H."/>
            <person name="Tunlid A."/>
            <person name="Henrissat B."/>
            <person name="Grigoriev I.V."/>
            <person name="Hibbett D.S."/>
            <person name="Martin F."/>
        </authorList>
    </citation>
    <scope>NUCLEOTIDE SEQUENCE [LARGE SCALE GENOMIC DNA]</scope>
    <source>
        <strain evidence="2">MUT 4182</strain>
    </source>
</reference>
<evidence type="ECO:0000313" key="1">
    <source>
        <dbReference type="EMBL" id="KIO25123.1"/>
    </source>
</evidence>
<keyword evidence="2" id="KW-1185">Reference proteome</keyword>
<organism evidence="1 2">
    <name type="scientific">Tulasnella calospora MUT 4182</name>
    <dbReference type="NCBI Taxonomy" id="1051891"/>
    <lineage>
        <taxon>Eukaryota</taxon>
        <taxon>Fungi</taxon>
        <taxon>Dikarya</taxon>
        <taxon>Basidiomycota</taxon>
        <taxon>Agaricomycotina</taxon>
        <taxon>Agaricomycetes</taxon>
        <taxon>Cantharellales</taxon>
        <taxon>Tulasnellaceae</taxon>
        <taxon>Tulasnella</taxon>
    </lineage>
</organism>
<name>A0A0C3KUE3_9AGAM</name>
<sequence length="98" mass="10957">MSSSMHLSGNALTLNRYHMELHNLGQRGDIKYTEDIQRDGPANAPTWRCYITVVSVLPSYDGDSIGQTFWHSADQKQVARDIAAQQVLQNIGFKGVVH</sequence>
<accession>A0A0C3KUE3</accession>
<dbReference type="OrthoDB" id="3135647at2759"/>
<gene>
    <name evidence="1" type="ORF">M407DRAFT_25556</name>
</gene>
<proteinExistence type="predicted"/>
<dbReference type="HOGENOM" id="CLU_180255_0_0_1"/>
<evidence type="ECO:0000313" key="2">
    <source>
        <dbReference type="Proteomes" id="UP000054248"/>
    </source>
</evidence>